<dbReference type="RefSeq" id="WP_303764459.1">
    <property type="nucleotide sequence ID" value="NZ_JABZGR010000024.1"/>
</dbReference>
<sequence>MKYKPKKTIEKSALTKPTDRQAKKAAHYAGIAFARKESPSVVFQKCLTIVEISVANEWSSASFKPSSFISSVLKGSVCSSQNEEQRYPEVRN</sequence>
<comment type="caution">
    <text evidence="1">The sequence shown here is derived from an EMBL/GenBank/DDBJ whole genome shotgun (WGS) entry which is preliminary data.</text>
</comment>
<gene>
    <name evidence="1" type="ORF">HXK21_07250</name>
</gene>
<organism evidence="1 2">
    <name type="scientific">Alloprevotella tannerae</name>
    <dbReference type="NCBI Taxonomy" id="76122"/>
    <lineage>
        <taxon>Bacteria</taxon>
        <taxon>Pseudomonadati</taxon>
        <taxon>Bacteroidota</taxon>
        <taxon>Bacteroidia</taxon>
        <taxon>Bacteroidales</taxon>
        <taxon>Prevotellaceae</taxon>
        <taxon>Alloprevotella</taxon>
    </lineage>
</organism>
<proteinExistence type="predicted"/>
<dbReference type="EMBL" id="JABZGR010000024">
    <property type="protein sequence ID" value="MBF0970821.1"/>
    <property type="molecule type" value="Genomic_DNA"/>
</dbReference>
<dbReference type="AlphaFoldDB" id="A0A929RY22"/>
<dbReference type="Proteomes" id="UP000704068">
    <property type="component" value="Unassembled WGS sequence"/>
</dbReference>
<evidence type="ECO:0000313" key="2">
    <source>
        <dbReference type="Proteomes" id="UP000704068"/>
    </source>
</evidence>
<reference evidence="1" key="1">
    <citation type="submission" date="2020-04" db="EMBL/GenBank/DDBJ databases">
        <title>Deep metagenomics examines the oral microbiome during advanced dental caries in children, revealing novel taxa and co-occurrences with host molecules.</title>
        <authorList>
            <person name="Baker J.L."/>
            <person name="Morton J.T."/>
            <person name="Dinis M."/>
            <person name="Alvarez R."/>
            <person name="Tran N.C."/>
            <person name="Knight R."/>
            <person name="Edlund A."/>
        </authorList>
    </citation>
    <scope>NUCLEOTIDE SEQUENCE</scope>
    <source>
        <strain evidence="1">JCVI_34_bin.1</strain>
    </source>
</reference>
<evidence type="ECO:0000313" key="1">
    <source>
        <dbReference type="EMBL" id="MBF0970821.1"/>
    </source>
</evidence>
<accession>A0A929RY22</accession>
<protein>
    <submittedName>
        <fullName evidence="1">Uncharacterized protein</fullName>
    </submittedName>
</protein>
<name>A0A929RY22_9BACT</name>